<feature type="transmembrane region" description="Helical" evidence="2">
    <location>
        <begin position="43"/>
        <end position="60"/>
    </location>
</feature>
<dbReference type="AlphaFoldDB" id="A0A7S4BDW6"/>
<evidence type="ECO:0000256" key="1">
    <source>
        <dbReference type="SAM" id="MobiDB-lite"/>
    </source>
</evidence>
<organism evidence="3">
    <name type="scientific">Chrysotila carterae</name>
    <name type="common">Marine alga</name>
    <name type="synonym">Syracosphaera carterae</name>
    <dbReference type="NCBI Taxonomy" id="13221"/>
    <lineage>
        <taxon>Eukaryota</taxon>
        <taxon>Haptista</taxon>
        <taxon>Haptophyta</taxon>
        <taxon>Prymnesiophyceae</taxon>
        <taxon>Isochrysidales</taxon>
        <taxon>Isochrysidaceae</taxon>
        <taxon>Chrysotila</taxon>
    </lineage>
</organism>
<keyword evidence="2" id="KW-1133">Transmembrane helix</keyword>
<feature type="region of interest" description="Disordered" evidence="1">
    <location>
        <begin position="84"/>
        <end position="106"/>
    </location>
</feature>
<proteinExistence type="predicted"/>
<protein>
    <submittedName>
        <fullName evidence="3">Uncharacterized protein</fullName>
    </submittedName>
</protein>
<dbReference type="EMBL" id="HBIZ01024389">
    <property type="protein sequence ID" value="CAE0762823.1"/>
    <property type="molecule type" value="Transcribed_RNA"/>
</dbReference>
<evidence type="ECO:0000256" key="2">
    <source>
        <dbReference type="SAM" id="Phobius"/>
    </source>
</evidence>
<reference evidence="3" key="1">
    <citation type="submission" date="2021-01" db="EMBL/GenBank/DDBJ databases">
        <authorList>
            <person name="Corre E."/>
            <person name="Pelletier E."/>
            <person name="Niang G."/>
            <person name="Scheremetjew M."/>
            <person name="Finn R."/>
            <person name="Kale V."/>
            <person name="Holt S."/>
            <person name="Cochrane G."/>
            <person name="Meng A."/>
            <person name="Brown T."/>
            <person name="Cohen L."/>
        </authorList>
    </citation>
    <scope>NUCLEOTIDE SEQUENCE</scope>
    <source>
        <strain evidence="3">CCMP645</strain>
    </source>
</reference>
<name>A0A7S4BDW6_CHRCT</name>
<gene>
    <name evidence="3" type="ORF">PCAR00345_LOCUS15435</name>
</gene>
<feature type="compositionally biased region" description="Low complexity" evidence="1">
    <location>
        <begin position="92"/>
        <end position="106"/>
    </location>
</feature>
<keyword evidence="2" id="KW-0812">Transmembrane</keyword>
<sequence>MAVVATSQRSATRTTAWRHLPQRMVFLVSLEVNGVVVKPTMPLLRWRFSIIAVLVLMFVIPHHPSTRYKPGQVGSEGYQIRPGGIPRHRHGSLSTTRHTPPTSSPTPVMALSASFANGLLPRYDVATVSTLRKVATARRNAKTVQKAVVGLLSLSLNSTSTALSFAERIEAGATAFSLMYSALTHKFLQDFAPARGQEAVEHVCSEECTRECELAREGHDALVKAILSQTLSENATALAATTVEELRRQYGKRCSWWGDLDAVQTRVLYHQLLPTHLLTAEELPVQQRAVMAVAARRAARLYARERTILPVALSCQLLDGVRHLLKEGTFQPDGYSEEQIWLKYARKHSATLEGWADACAVNEGESESRSLDSLFRIDDSFFHTVLEKACTSNEIVDRLVGMQTGMH</sequence>
<keyword evidence="2" id="KW-0472">Membrane</keyword>
<evidence type="ECO:0000313" key="3">
    <source>
        <dbReference type="EMBL" id="CAE0762823.1"/>
    </source>
</evidence>
<accession>A0A7S4BDW6</accession>